<dbReference type="SMR" id="A0A832SU37"/>
<name>A0A832SU37_9EURY</name>
<proteinExistence type="predicted"/>
<evidence type="ECO:0000313" key="4">
    <source>
        <dbReference type="Proteomes" id="UP000645676"/>
    </source>
</evidence>
<dbReference type="OMA" id="KFWKISM"/>
<feature type="transmembrane region" description="Helical" evidence="1">
    <location>
        <begin position="87"/>
        <end position="105"/>
    </location>
</feature>
<feature type="transmembrane region" description="Helical" evidence="1">
    <location>
        <begin position="56"/>
        <end position="75"/>
    </location>
</feature>
<comment type="caution">
    <text evidence="3">The sequence shown here is derived from an EMBL/GenBank/DDBJ whole genome shotgun (WGS) entry which is preliminary data.</text>
</comment>
<dbReference type="Gene3D" id="1.20.144.10">
    <property type="entry name" value="Phosphatidic acid phosphatase type 2/haloperoxidase"/>
    <property type="match status" value="1"/>
</dbReference>
<dbReference type="Pfam" id="PF01569">
    <property type="entry name" value="PAP2"/>
    <property type="match status" value="1"/>
</dbReference>
<dbReference type="CDD" id="cd01610">
    <property type="entry name" value="PAP2_like"/>
    <property type="match status" value="1"/>
</dbReference>
<organism evidence="3 4">
    <name type="scientific">Methanocaldococcus jannaschii</name>
    <dbReference type="NCBI Taxonomy" id="2190"/>
    <lineage>
        <taxon>Archaea</taxon>
        <taxon>Methanobacteriati</taxon>
        <taxon>Methanobacteriota</taxon>
        <taxon>Methanomada group</taxon>
        <taxon>Methanococci</taxon>
        <taxon>Methanococcales</taxon>
        <taxon>Methanocaldococcaceae</taxon>
        <taxon>Methanocaldococcus</taxon>
    </lineage>
</organism>
<protein>
    <recommendedName>
        <fullName evidence="2">Phosphatidic acid phosphatase type 2/haloperoxidase domain-containing protein</fullName>
    </recommendedName>
</protein>
<accession>A0A832SU37</accession>
<keyword evidence="1" id="KW-0812">Transmembrane</keyword>
<feature type="transmembrane region" description="Helical" evidence="1">
    <location>
        <begin position="111"/>
        <end position="128"/>
    </location>
</feature>
<keyword evidence="1" id="KW-1133">Transmembrane helix</keyword>
<dbReference type="Proteomes" id="UP000645676">
    <property type="component" value="Unassembled WGS sequence"/>
</dbReference>
<feature type="transmembrane region" description="Helical" evidence="1">
    <location>
        <begin position="140"/>
        <end position="163"/>
    </location>
</feature>
<dbReference type="EMBL" id="DUJR01000016">
    <property type="protein sequence ID" value="HII59565.1"/>
    <property type="molecule type" value="Genomic_DNA"/>
</dbReference>
<feature type="transmembrane region" description="Helical" evidence="1">
    <location>
        <begin position="175"/>
        <end position="194"/>
    </location>
</feature>
<evidence type="ECO:0000259" key="2">
    <source>
        <dbReference type="Pfam" id="PF01569"/>
    </source>
</evidence>
<keyword evidence="1" id="KW-0472">Membrane</keyword>
<evidence type="ECO:0000256" key="1">
    <source>
        <dbReference type="SAM" id="Phobius"/>
    </source>
</evidence>
<evidence type="ECO:0000313" key="3">
    <source>
        <dbReference type="EMBL" id="HII59565.1"/>
    </source>
</evidence>
<sequence length="197" mass="23180">MESIYLGNCWTPFNWIYAIYDVLVKILSIREIFQILSLMYLLFLYIGFLLISKFDISLSLAFFFPCVFWICWAKIKNETWDIPNRKNRLVPLIFTLIYLSILAIFWKNIFIIIFLVNVLVILIITKFWKISMHNYGLSAMAYLIYAFTNSIWLSTIYLILVIITGYARIYLKKHTVSQVIAGTILGISVNYILLNLI</sequence>
<gene>
    <name evidence="3" type="ORF">HA335_03130</name>
</gene>
<feature type="transmembrane region" description="Helical" evidence="1">
    <location>
        <begin position="32"/>
        <end position="50"/>
    </location>
</feature>
<feature type="domain" description="Phosphatidic acid phosphatase type 2/haloperoxidase" evidence="2">
    <location>
        <begin position="131"/>
        <end position="194"/>
    </location>
</feature>
<reference evidence="3" key="1">
    <citation type="journal article" date="2020" name="bioRxiv">
        <title>A rank-normalized archaeal taxonomy based on genome phylogeny resolves widespread incomplete and uneven classifications.</title>
        <authorList>
            <person name="Rinke C."/>
            <person name="Chuvochina M."/>
            <person name="Mussig A.J."/>
            <person name="Chaumeil P.-A."/>
            <person name="Waite D.W."/>
            <person name="Whitman W.B."/>
            <person name="Parks D.H."/>
            <person name="Hugenholtz P."/>
        </authorList>
    </citation>
    <scope>NUCLEOTIDE SEQUENCE</scope>
    <source>
        <strain evidence="3">UBA8849</strain>
    </source>
</reference>
<dbReference type="InterPro" id="IPR000326">
    <property type="entry name" value="PAP2/HPO"/>
</dbReference>
<dbReference type="AlphaFoldDB" id="A0A832SU37"/>